<evidence type="ECO:0000313" key="4">
    <source>
        <dbReference type="Proteomes" id="UP001304895"/>
    </source>
</evidence>
<name>A0AAN6UGB2_9PEZI</name>
<feature type="compositionally biased region" description="Low complexity" evidence="2">
    <location>
        <begin position="649"/>
        <end position="663"/>
    </location>
</feature>
<protein>
    <submittedName>
        <fullName evidence="3">Uncharacterized protein</fullName>
    </submittedName>
</protein>
<feature type="compositionally biased region" description="Polar residues" evidence="2">
    <location>
        <begin position="255"/>
        <end position="264"/>
    </location>
</feature>
<reference evidence="3" key="1">
    <citation type="journal article" date="2023" name="Mol. Phylogenet. Evol.">
        <title>Genome-scale phylogeny and comparative genomics of the fungal order Sordariales.</title>
        <authorList>
            <person name="Hensen N."/>
            <person name="Bonometti L."/>
            <person name="Westerberg I."/>
            <person name="Brannstrom I.O."/>
            <person name="Guillou S."/>
            <person name="Cros-Aarteil S."/>
            <person name="Calhoun S."/>
            <person name="Haridas S."/>
            <person name="Kuo A."/>
            <person name="Mondo S."/>
            <person name="Pangilinan J."/>
            <person name="Riley R."/>
            <person name="LaButti K."/>
            <person name="Andreopoulos B."/>
            <person name="Lipzen A."/>
            <person name="Chen C."/>
            <person name="Yan M."/>
            <person name="Daum C."/>
            <person name="Ng V."/>
            <person name="Clum A."/>
            <person name="Steindorff A."/>
            <person name="Ohm R.A."/>
            <person name="Martin F."/>
            <person name="Silar P."/>
            <person name="Natvig D.O."/>
            <person name="Lalanne C."/>
            <person name="Gautier V."/>
            <person name="Ament-Velasquez S.L."/>
            <person name="Kruys A."/>
            <person name="Hutchinson M.I."/>
            <person name="Powell A.J."/>
            <person name="Barry K."/>
            <person name="Miller A.N."/>
            <person name="Grigoriev I.V."/>
            <person name="Debuchy R."/>
            <person name="Gladieux P."/>
            <person name="Hiltunen Thoren M."/>
            <person name="Johannesson H."/>
        </authorList>
    </citation>
    <scope>NUCLEOTIDE SEQUENCE</scope>
    <source>
        <strain evidence="3">CBS 123565</strain>
    </source>
</reference>
<feature type="compositionally biased region" description="Low complexity" evidence="2">
    <location>
        <begin position="761"/>
        <end position="778"/>
    </location>
</feature>
<feature type="compositionally biased region" description="Acidic residues" evidence="2">
    <location>
        <begin position="710"/>
        <end position="721"/>
    </location>
</feature>
<feature type="compositionally biased region" description="Polar residues" evidence="2">
    <location>
        <begin position="182"/>
        <end position="202"/>
    </location>
</feature>
<sequence>MPSKFGKSGSTAGRAKAGRKSIRGTISSPISIPITLDDDEFPFRNPGSARASIKADDEFPIRRPGTGIASSLPLADDSEPSPEGQPGPSGKPEHGLQIGGEGKQEQGAASISAQTSSSTSAGNTGGSPTDLPGVISPGPPTNPGTSVGGSDSRPQSRSPLSRLSPPRKNSPSRGSPPASRATNPVLSTIRYSLMSESPGKQTDQSKDLPQRKKSTLRSALGRLFGRGRKKNATGGDSSPLGSSVQHRSDPIALSRPTQQISPKRSASGPLNEYDRPLRSHSIGPDDLMAIESARNSVHLDAAVALAGGRRRAVTTGGPTLLSPHMRTQGWGGVGLSPRPASTHGRASRLAGQAETETESPDEIGRAITSDSSTGARRRSRSLSGLQDHAGVQPCSSRRRSDEIRHWRASYDPAFISPLAFNAQEDIDDPGMVEAAAPESPAVERPPETPAQPFNFGSLSKKMVGMKITQAANMDIRLGGLESRTLQLEHVVERLSNLIPSFNGTVDAENTAWPGSSQRLMEPESHGEVLPETSPTCTGPPQPPPSSATNTQSLITAAEVPGPARSRPTSNSTVRGASSMPIMGRETGHGIDARHADAIAQLQNDLDAERAERQALEAQVKRLSEHLNALPTTMFAMMRGPSESRSQERLGASLAASSSLPGPLRTLGLAPATVFETDEEDDPGPRTQSSSGGVPSSSWGVPSSLATTTSLDEEDMMTEDDFETPREESAPSIMCGAHGEELGPDDGDGLGEDDPRREKTARTLSLGRLTLRTGPRPEV</sequence>
<organism evidence="3 4">
    <name type="scientific">Trichocladium antarcticum</name>
    <dbReference type="NCBI Taxonomy" id="1450529"/>
    <lineage>
        <taxon>Eukaryota</taxon>
        <taxon>Fungi</taxon>
        <taxon>Dikarya</taxon>
        <taxon>Ascomycota</taxon>
        <taxon>Pezizomycotina</taxon>
        <taxon>Sordariomycetes</taxon>
        <taxon>Sordariomycetidae</taxon>
        <taxon>Sordariales</taxon>
        <taxon>Chaetomiaceae</taxon>
        <taxon>Trichocladium</taxon>
    </lineage>
</organism>
<proteinExistence type="predicted"/>
<keyword evidence="4" id="KW-1185">Reference proteome</keyword>
<feature type="compositionally biased region" description="Acidic residues" evidence="2">
    <location>
        <begin position="741"/>
        <end position="751"/>
    </location>
</feature>
<feature type="compositionally biased region" description="Polar residues" evidence="2">
    <location>
        <begin position="234"/>
        <end position="245"/>
    </location>
</feature>
<feature type="compositionally biased region" description="Low complexity" evidence="2">
    <location>
        <begin position="107"/>
        <end position="129"/>
    </location>
</feature>
<feature type="compositionally biased region" description="Low complexity" evidence="2">
    <location>
        <begin position="81"/>
        <end position="90"/>
    </location>
</feature>
<evidence type="ECO:0000256" key="2">
    <source>
        <dbReference type="SAM" id="MobiDB-lite"/>
    </source>
</evidence>
<gene>
    <name evidence="3" type="ORF">BT67DRAFT_83725</name>
</gene>
<dbReference type="EMBL" id="MU853418">
    <property type="protein sequence ID" value="KAK4132244.1"/>
    <property type="molecule type" value="Genomic_DNA"/>
</dbReference>
<accession>A0AAN6UGB2</accession>
<comment type="caution">
    <text evidence="3">The sequence shown here is derived from an EMBL/GenBank/DDBJ whole genome shotgun (WGS) entry which is preliminary data.</text>
</comment>
<evidence type="ECO:0000256" key="1">
    <source>
        <dbReference type="SAM" id="Coils"/>
    </source>
</evidence>
<feature type="region of interest" description="Disordered" evidence="2">
    <location>
        <begin position="639"/>
        <end position="778"/>
    </location>
</feature>
<keyword evidence="1" id="KW-0175">Coiled coil</keyword>
<feature type="region of interest" description="Disordered" evidence="2">
    <location>
        <begin position="314"/>
        <end position="400"/>
    </location>
</feature>
<feature type="compositionally biased region" description="Low complexity" evidence="2">
    <location>
        <begin position="688"/>
        <end position="709"/>
    </location>
</feature>
<reference evidence="3" key="2">
    <citation type="submission" date="2023-05" db="EMBL/GenBank/DDBJ databases">
        <authorList>
            <consortium name="Lawrence Berkeley National Laboratory"/>
            <person name="Steindorff A."/>
            <person name="Hensen N."/>
            <person name="Bonometti L."/>
            <person name="Westerberg I."/>
            <person name="Brannstrom I.O."/>
            <person name="Guillou S."/>
            <person name="Cros-Aarteil S."/>
            <person name="Calhoun S."/>
            <person name="Haridas S."/>
            <person name="Kuo A."/>
            <person name="Mondo S."/>
            <person name="Pangilinan J."/>
            <person name="Riley R."/>
            <person name="Labutti K."/>
            <person name="Andreopoulos B."/>
            <person name="Lipzen A."/>
            <person name="Chen C."/>
            <person name="Yanf M."/>
            <person name="Daum C."/>
            <person name="Ng V."/>
            <person name="Clum A."/>
            <person name="Ohm R."/>
            <person name="Martin F."/>
            <person name="Silar P."/>
            <person name="Natvig D."/>
            <person name="Lalanne C."/>
            <person name="Gautier V."/>
            <person name="Ament-Velasquez S.L."/>
            <person name="Kruys A."/>
            <person name="Hutchinson M.I."/>
            <person name="Powell A.J."/>
            <person name="Barry K."/>
            <person name="Miller A.N."/>
            <person name="Grigoriev I.V."/>
            <person name="Debuchy R."/>
            <person name="Gladieux P."/>
            <person name="Thoren M.H."/>
            <person name="Johannesson H."/>
        </authorList>
    </citation>
    <scope>NUCLEOTIDE SEQUENCE</scope>
    <source>
        <strain evidence="3">CBS 123565</strain>
    </source>
</reference>
<feature type="compositionally biased region" description="Low complexity" evidence="2">
    <location>
        <begin position="150"/>
        <end position="181"/>
    </location>
</feature>
<feature type="coiled-coil region" evidence="1">
    <location>
        <begin position="598"/>
        <end position="625"/>
    </location>
</feature>
<evidence type="ECO:0000313" key="3">
    <source>
        <dbReference type="EMBL" id="KAK4132244.1"/>
    </source>
</evidence>
<feature type="region of interest" description="Disordered" evidence="2">
    <location>
        <begin position="1"/>
        <end position="279"/>
    </location>
</feature>
<dbReference type="AlphaFoldDB" id="A0AAN6UGB2"/>
<feature type="region of interest" description="Disordered" evidence="2">
    <location>
        <begin position="509"/>
        <end position="580"/>
    </location>
</feature>
<feature type="compositionally biased region" description="Polar residues" evidence="2">
    <location>
        <begin position="566"/>
        <end position="575"/>
    </location>
</feature>
<dbReference type="Proteomes" id="UP001304895">
    <property type="component" value="Unassembled WGS sequence"/>
</dbReference>